<dbReference type="PANTHER" id="PTHR23507:SF13">
    <property type="entry name" value="MFS GENERAL SUBSTRATE TRANSPORTER"/>
    <property type="match status" value="1"/>
</dbReference>
<feature type="transmembrane region" description="Helical" evidence="6">
    <location>
        <begin position="351"/>
        <end position="373"/>
    </location>
</feature>
<evidence type="ECO:0000256" key="6">
    <source>
        <dbReference type="SAM" id="Phobius"/>
    </source>
</evidence>
<dbReference type="AlphaFoldDB" id="A0AA38R5G0"/>
<dbReference type="InterPro" id="IPR036259">
    <property type="entry name" value="MFS_trans_sf"/>
</dbReference>
<organism evidence="7 8">
    <name type="scientific">Coniochaeta hoffmannii</name>
    <dbReference type="NCBI Taxonomy" id="91930"/>
    <lineage>
        <taxon>Eukaryota</taxon>
        <taxon>Fungi</taxon>
        <taxon>Dikarya</taxon>
        <taxon>Ascomycota</taxon>
        <taxon>Pezizomycotina</taxon>
        <taxon>Sordariomycetes</taxon>
        <taxon>Sordariomycetidae</taxon>
        <taxon>Coniochaetales</taxon>
        <taxon>Coniochaetaceae</taxon>
        <taxon>Coniochaeta</taxon>
    </lineage>
</organism>
<feature type="transmembrane region" description="Helical" evidence="6">
    <location>
        <begin position="122"/>
        <end position="144"/>
    </location>
</feature>
<proteinExistence type="predicted"/>
<sequence length="575" mass="61907">MATDERTPLLPNGTGSSSSSSSGGSPGSEPRTVSASKDAVGESKRWGSLGRIWKRPLLKVENRILLAGFLITLSFSFTQVPIFYVFHLMECDAFYSHHPSSPPPGADRCSRNEIAAGTARQYSILGMSTTFCGTFNLFVAGWMAKRFGPRAALGVQTFVPAVRVATQILGVLAGGERGIAIIQVTQGITVLGGPVGYILLVNVIAGEVVPPKMRTSVFGKLQGCIMLGQAIGYLTGGMIGDAFGIIRPFQTAFVFFMISSLYVRLAMPYIPPESMHDPKKPAKGGVSGFLAPLKVLAPQMLRLESGVTRKHYGVLFLCCGVFLGVLATGYAPLLIQMYATAAFDFNQADNGWLMSGYAFMRAIFLIFIFPRVISWGRRWSSRRAERHVVKDQPREEDCIPTEPEEFGAGVVNQGEGEPVPTEPLQENENSTFDLFFLRWSLVVDGLLTTGAAFATKGWHIYLAAFLLPFGSGSAPAAKGVITEMCPSSQRADALNAITLVENVARLATQGLFGFIFSALAETGNSYLTFFCNAAVAVVGMGVLLLSHFPPAGSTLVEDFHSEVTDGVEEDAELRS</sequence>
<feature type="transmembrane region" description="Helical" evidence="6">
    <location>
        <begin position="151"/>
        <end position="173"/>
    </location>
</feature>
<evidence type="ECO:0000256" key="5">
    <source>
        <dbReference type="SAM" id="MobiDB-lite"/>
    </source>
</evidence>
<gene>
    <name evidence="7" type="ORF">NKR19_g8765</name>
</gene>
<dbReference type="EMBL" id="JANBVN010000187">
    <property type="protein sequence ID" value="KAJ9134209.1"/>
    <property type="molecule type" value="Genomic_DNA"/>
</dbReference>
<feature type="transmembrane region" description="Helical" evidence="6">
    <location>
        <begin position="526"/>
        <end position="545"/>
    </location>
</feature>
<reference evidence="7" key="1">
    <citation type="submission" date="2022-07" db="EMBL/GenBank/DDBJ databases">
        <title>Fungi with potential for degradation of polypropylene.</title>
        <authorList>
            <person name="Gostincar C."/>
        </authorList>
    </citation>
    <scope>NUCLEOTIDE SEQUENCE</scope>
    <source>
        <strain evidence="7">EXF-13287</strain>
    </source>
</reference>
<dbReference type="GO" id="GO:0016020">
    <property type="term" value="C:membrane"/>
    <property type="evidence" value="ECO:0007669"/>
    <property type="project" value="UniProtKB-SubCell"/>
</dbReference>
<evidence type="ECO:0000313" key="7">
    <source>
        <dbReference type="EMBL" id="KAJ9134209.1"/>
    </source>
</evidence>
<feature type="transmembrane region" description="Helical" evidence="6">
    <location>
        <begin position="179"/>
        <end position="204"/>
    </location>
</feature>
<keyword evidence="8" id="KW-1185">Reference proteome</keyword>
<evidence type="ECO:0000313" key="8">
    <source>
        <dbReference type="Proteomes" id="UP001174691"/>
    </source>
</evidence>
<accession>A0AA38R5G0</accession>
<evidence type="ECO:0000256" key="1">
    <source>
        <dbReference type="ARBA" id="ARBA00004141"/>
    </source>
</evidence>
<dbReference type="Pfam" id="PF07690">
    <property type="entry name" value="MFS_1"/>
    <property type="match status" value="1"/>
</dbReference>
<feature type="transmembrane region" description="Helical" evidence="6">
    <location>
        <begin position="252"/>
        <end position="270"/>
    </location>
</feature>
<evidence type="ECO:0000256" key="3">
    <source>
        <dbReference type="ARBA" id="ARBA00022989"/>
    </source>
</evidence>
<evidence type="ECO:0000256" key="4">
    <source>
        <dbReference type="ARBA" id="ARBA00023136"/>
    </source>
</evidence>
<comment type="caution">
    <text evidence="7">The sequence shown here is derived from an EMBL/GenBank/DDBJ whole genome shotgun (WGS) entry which is preliminary data.</text>
</comment>
<dbReference type="Proteomes" id="UP001174691">
    <property type="component" value="Unassembled WGS sequence"/>
</dbReference>
<dbReference type="Gene3D" id="1.20.1250.20">
    <property type="entry name" value="MFS general substrate transporter like domains"/>
    <property type="match status" value="2"/>
</dbReference>
<evidence type="ECO:0000256" key="2">
    <source>
        <dbReference type="ARBA" id="ARBA00022692"/>
    </source>
</evidence>
<keyword evidence="4 6" id="KW-0472">Membrane</keyword>
<dbReference type="InterPro" id="IPR011701">
    <property type="entry name" value="MFS"/>
</dbReference>
<protein>
    <submittedName>
        <fullName evidence="7">MFS general substrate transporter</fullName>
    </submittedName>
</protein>
<keyword evidence="3 6" id="KW-1133">Transmembrane helix</keyword>
<name>A0AA38R5G0_9PEZI</name>
<comment type="subcellular location">
    <subcellularLocation>
        <location evidence="1">Membrane</location>
        <topology evidence="1">Multi-pass membrane protein</topology>
    </subcellularLocation>
</comment>
<feature type="region of interest" description="Disordered" evidence="5">
    <location>
        <begin position="1"/>
        <end position="39"/>
    </location>
</feature>
<dbReference type="PANTHER" id="PTHR23507">
    <property type="entry name" value="ZGC:174356"/>
    <property type="match status" value="1"/>
</dbReference>
<dbReference type="GO" id="GO:0022857">
    <property type="term" value="F:transmembrane transporter activity"/>
    <property type="evidence" value="ECO:0007669"/>
    <property type="project" value="InterPro"/>
</dbReference>
<feature type="region of interest" description="Disordered" evidence="5">
    <location>
        <begin position="394"/>
        <end position="424"/>
    </location>
</feature>
<keyword evidence="2 6" id="KW-0812">Transmembrane</keyword>
<dbReference type="SUPFAM" id="SSF103473">
    <property type="entry name" value="MFS general substrate transporter"/>
    <property type="match status" value="2"/>
</dbReference>
<feature type="transmembrane region" description="Helical" evidence="6">
    <location>
        <begin position="225"/>
        <end position="246"/>
    </location>
</feature>
<feature type="transmembrane region" description="Helical" evidence="6">
    <location>
        <begin position="64"/>
        <end position="86"/>
    </location>
</feature>
<feature type="transmembrane region" description="Helical" evidence="6">
    <location>
        <begin position="312"/>
        <end position="331"/>
    </location>
</feature>